<protein>
    <recommendedName>
        <fullName evidence="2">HEPN domain-containing protein</fullName>
    </recommendedName>
</protein>
<reference evidence="1" key="1">
    <citation type="submission" date="2020-02" db="EMBL/GenBank/DDBJ databases">
        <authorList>
            <person name="Meier V. D."/>
        </authorList>
    </citation>
    <scope>NUCLEOTIDE SEQUENCE</scope>
    <source>
        <strain evidence="1">AVDCRST_MAG14</strain>
    </source>
</reference>
<organism evidence="1">
    <name type="scientific">uncultured Rubrobacteraceae bacterium</name>
    <dbReference type="NCBI Taxonomy" id="349277"/>
    <lineage>
        <taxon>Bacteria</taxon>
        <taxon>Bacillati</taxon>
        <taxon>Actinomycetota</taxon>
        <taxon>Rubrobacteria</taxon>
        <taxon>Rubrobacterales</taxon>
        <taxon>Rubrobacteraceae</taxon>
        <taxon>environmental samples</taxon>
    </lineage>
</organism>
<evidence type="ECO:0000313" key="1">
    <source>
        <dbReference type="EMBL" id="CAA9462035.1"/>
    </source>
</evidence>
<sequence>MKRYRVLREEFDTRANILSTTVEDHWEEHIKEMWLENKEQIKRGLLYEYGFDDAAMKLKNFLDLGAKPFSVISYHNRFAQQARRAFIIGAYYPSLTGACALGERILNHLVLDLREQYRETPEYKNVQKKKSFDNWDRVISTLEAWNVLLPPAVEAFKKLKEARNRRAIHFHRETDDRDREFALEAVKALSEIISVQFGTIPPKPWFIPDIEAAGVYIKKDMEEDPFVKLIYLPNSVLVGPEHYLEGMDDGRWKVFDNSNYDDRNISDTEYGELLKQAQDERFAQMREAQEGTDTEQQT</sequence>
<evidence type="ECO:0008006" key="2">
    <source>
        <dbReference type="Google" id="ProtNLM"/>
    </source>
</evidence>
<dbReference type="EMBL" id="CADCVG010000110">
    <property type="protein sequence ID" value="CAA9462035.1"/>
    <property type="molecule type" value="Genomic_DNA"/>
</dbReference>
<gene>
    <name evidence="1" type="ORF">AVDCRST_MAG14-2606</name>
</gene>
<accession>A0A6J4RAB8</accession>
<name>A0A6J4RAB8_9ACTN</name>
<dbReference type="AlphaFoldDB" id="A0A6J4RAB8"/>
<proteinExistence type="predicted"/>